<keyword evidence="1" id="KW-0678">Repressor</keyword>
<dbReference type="PROSITE" id="PS01081">
    <property type="entry name" value="HTH_TETR_1"/>
    <property type="match status" value="1"/>
</dbReference>
<dbReference type="EMBL" id="JBEGDG010000026">
    <property type="protein sequence ID" value="MEQ6357396.1"/>
    <property type="molecule type" value="Genomic_DNA"/>
</dbReference>
<keyword evidence="2 3" id="KW-0238">DNA-binding</keyword>
<evidence type="ECO:0000313" key="5">
    <source>
        <dbReference type="EMBL" id="MEQ6357396.1"/>
    </source>
</evidence>
<evidence type="ECO:0000259" key="4">
    <source>
        <dbReference type="PROSITE" id="PS50977"/>
    </source>
</evidence>
<dbReference type="InterPro" id="IPR050624">
    <property type="entry name" value="HTH-type_Tx_Regulator"/>
</dbReference>
<dbReference type="Pfam" id="PF00440">
    <property type="entry name" value="TetR_N"/>
    <property type="match status" value="1"/>
</dbReference>
<evidence type="ECO:0000256" key="2">
    <source>
        <dbReference type="ARBA" id="ARBA00023125"/>
    </source>
</evidence>
<dbReference type="Proteomes" id="UP001478862">
    <property type="component" value="Unassembled WGS sequence"/>
</dbReference>
<gene>
    <name evidence="5" type="ORF">ABNX05_22580</name>
</gene>
<name>A0ABV1MY07_9BACI</name>
<sequence>MEASLELFTKKGFNATTTKEIAVKSGVAEGLIFYYFKDKNELLNYLIREFSFIGSLQNEIKELSKVEPYTALIKFGQLYANFLSCNKSFLTFIWSPEIVQNTNVSKDIVDFINTMGEQARSFLIRASSCTVEKKTVETAASMFLSTILTHVLVEERKAEKKPIRNDDYIEEIATFILKGMQISH</sequence>
<organism evidence="5 6">
    <name type="scientific">Lysinibacillus zambalensis</name>
    <dbReference type="NCBI Taxonomy" id="3160866"/>
    <lineage>
        <taxon>Bacteria</taxon>
        <taxon>Bacillati</taxon>
        <taxon>Bacillota</taxon>
        <taxon>Bacilli</taxon>
        <taxon>Bacillales</taxon>
        <taxon>Bacillaceae</taxon>
        <taxon>Lysinibacillus</taxon>
    </lineage>
</organism>
<dbReference type="InterPro" id="IPR001647">
    <property type="entry name" value="HTH_TetR"/>
</dbReference>
<protein>
    <submittedName>
        <fullName evidence="5">TetR/AcrR family transcriptional regulator</fullName>
    </submittedName>
</protein>
<dbReference type="PROSITE" id="PS50977">
    <property type="entry name" value="HTH_TETR_2"/>
    <property type="match status" value="1"/>
</dbReference>
<feature type="domain" description="HTH tetR-type" evidence="4">
    <location>
        <begin position="1"/>
        <end position="54"/>
    </location>
</feature>
<proteinExistence type="predicted"/>
<dbReference type="PANTHER" id="PTHR43479">
    <property type="entry name" value="ACREF/ENVCD OPERON REPRESSOR-RELATED"/>
    <property type="match status" value="1"/>
</dbReference>
<dbReference type="InterPro" id="IPR023772">
    <property type="entry name" value="DNA-bd_HTH_TetR-type_CS"/>
</dbReference>
<feature type="DNA-binding region" description="H-T-H motif" evidence="3">
    <location>
        <begin position="17"/>
        <end position="36"/>
    </location>
</feature>
<accession>A0ABV1MY07</accession>
<dbReference type="SUPFAM" id="SSF46689">
    <property type="entry name" value="Homeodomain-like"/>
    <property type="match status" value="1"/>
</dbReference>
<evidence type="ECO:0000256" key="3">
    <source>
        <dbReference type="PROSITE-ProRule" id="PRU00335"/>
    </source>
</evidence>
<reference evidence="5 6" key="1">
    <citation type="submission" date="2024-06" db="EMBL/GenBank/DDBJ databases">
        <title>Lysinibacillus zambalefons sp. nov., a Novel Firmicute Isolated from the Poon Bato Zambales Hyperalkaline Spring.</title>
        <authorList>
            <person name="Aja J.A."/>
            <person name="Lazaro J.E.H."/>
            <person name="Llorin L.D."/>
            <person name="Lim K.R."/>
            <person name="Teodosio J."/>
            <person name="Dalisay D.S."/>
        </authorList>
    </citation>
    <scope>NUCLEOTIDE SEQUENCE [LARGE SCALE GENOMIC DNA]</scope>
    <source>
        <strain evidence="5 6">M3</strain>
    </source>
</reference>
<evidence type="ECO:0000256" key="1">
    <source>
        <dbReference type="ARBA" id="ARBA00022491"/>
    </source>
</evidence>
<dbReference type="InterPro" id="IPR009057">
    <property type="entry name" value="Homeodomain-like_sf"/>
</dbReference>
<keyword evidence="6" id="KW-1185">Reference proteome</keyword>
<evidence type="ECO:0000313" key="6">
    <source>
        <dbReference type="Proteomes" id="UP001478862"/>
    </source>
</evidence>
<comment type="caution">
    <text evidence="5">The sequence shown here is derived from an EMBL/GenBank/DDBJ whole genome shotgun (WGS) entry which is preliminary data.</text>
</comment>
<dbReference type="Gene3D" id="1.10.357.10">
    <property type="entry name" value="Tetracycline Repressor, domain 2"/>
    <property type="match status" value="1"/>
</dbReference>
<dbReference type="PANTHER" id="PTHR43479:SF11">
    <property type="entry name" value="ACREF_ENVCD OPERON REPRESSOR-RELATED"/>
    <property type="match status" value="1"/>
</dbReference>